<evidence type="ECO:0000313" key="4">
    <source>
        <dbReference type="EMBL" id="MVT70015.1"/>
    </source>
</evidence>
<name>A0A0R3DZN7_9BRAD</name>
<gene>
    <name evidence="4" type="ORF">GPL21_33570</name>
</gene>
<dbReference type="Proteomes" id="UP000436468">
    <property type="component" value="Unassembled WGS sequence"/>
</dbReference>
<keyword evidence="2" id="KW-0238">DNA-binding</keyword>
<dbReference type="InterPro" id="IPR036388">
    <property type="entry name" value="WH-like_DNA-bd_sf"/>
</dbReference>
<dbReference type="SUPFAM" id="SSF75516">
    <property type="entry name" value="Pheromone-binding domain of LuxR-like quorum-sensing transcription factors"/>
    <property type="match status" value="1"/>
</dbReference>
<comment type="caution">
    <text evidence="4">The sequence shown here is derived from an EMBL/GenBank/DDBJ whole genome shotgun (WGS) entry which is preliminary data.</text>
</comment>
<reference evidence="4 5" key="1">
    <citation type="submission" date="2019-12" db="EMBL/GenBank/DDBJ databases">
        <title>Draft genome sequences Bradyrhizobium cajani AMBPC1010, Bradyrhizobium pachyrhizi AMBPC1040 and Bradyrhizobium yuanmingense ALSPC3051, three plant growth promoting strains isolated from nodules of Cajanus cajan L. in Dominican Republic.</title>
        <authorList>
            <person name="Flores-Felix J.D."/>
            <person name="Araujo J."/>
            <person name="Diaz-Alcantara C."/>
            <person name="Gonzalez-Andres F."/>
            <person name="Velazquez E."/>
        </authorList>
    </citation>
    <scope>NUCLEOTIDE SEQUENCE [LARGE SCALE GENOMIC DNA]</scope>
    <source>
        <strain evidence="4 5">1040</strain>
    </source>
</reference>
<keyword evidence="1" id="KW-0805">Transcription regulation</keyword>
<dbReference type="CDD" id="cd06170">
    <property type="entry name" value="LuxR_C_like"/>
    <property type="match status" value="1"/>
</dbReference>
<dbReference type="RefSeq" id="WP_016842683.1">
    <property type="nucleotide sequence ID" value="NZ_CP176492.1"/>
</dbReference>
<dbReference type="PROSITE" id="PS50043">
    <property type="entry name" value="HTH_LUXR_2"/>
    <property type="match status" value="1"/>
</dbReference>
<dbReference type="SUPFAM" id="SSF46894">
    <property type="entry name" value="C-terminal effector domain of the bipartite response regulators"/>
    <property type="match status" value="1"/>
</dbReference>
<protein>
    <submittedName>
        <fullName evidence="4">Helix-turn-helix domain-containing protein</fullName>
    </submittedName>
</protein>
<dbReference type="GeneID" id="92951667"/>
<accession>A0A0R3DZN7</accession>
<sequence length="257" mass="28937">MGLVDAISTIEASDTIDELSSSLHRVVQNYGFSGFAFVDAGRPDLDLPYHIGTFPDAWKRAYVQNEFVHADPALARSRRTNTPFSWSSLKLPERSGRKRPPEVKTMDAAREFGFKDGFVVPFHYRDRLGAVHSSSTVFFWEDEPRDFDKLFVCHRHELHLLMIYWVQRAMDIVNRDQRNAPTILKPADAAETIKLTGREKEVIAWAARGKTVADTAQILGISPETVEGFIKQALRKLEASNKTHGVAKSIALGIIDL</sequence>
<evidence type="ECO:0000256" key="3">
    <source>
        <dbReference type="ARBA" id="ARBA00023163"/>
    </source>
</evidence>
<dbReference type="InterPro" id="IPR016032">
    <property type="entry name" value="Sig_transdc_resp-reg_C-effctor"/>
</dbReference>
<proteinExistence type="predicted"/>
<dbReference type="PRINTS" id="PR00038">
    <property type="entry name" value="HTHLUXR"/>
</dbReference>
<dbReference type="EMBL" id="WQNF01000037">
    <property type="protein sequence ID" value="MVT70015.1"/>
    <property type="molecule type" value="Genomic_DNA"/>
</dbReference>
<evidence type="ECO:0000256" key="1">
    <source>
        <dbReference type="ARBA" id="ARBA00023015"/>
    </source>
</evidence>
<dbReference type="SMART" id="SM00421">
    <property type="entry name" value="HTH_LUXR"/>
    <property type="match status" value="1"/>
</dbReference>
<dbReference type="AlphaFoldDB" id="A0A0R3DZN7"/>
<keyword evidence="3" id="KW-0804">Transcription</keyword>
<organism evidence="4 5">
    <name type="scientific">Bradyrhizobium pachyrhizi</name>
    <dbReference type="NCBI Taxonomy" id="280333"/>
    <lineage>
        <taxon>Bacteria</taxon>
        <taxon>Pseudomonadati</taxon>
        <taxon>Pseudomonadota</taxon>
        <taxon>Alphaproteobacteria</taxon>
        <taxon>Hyphomicrobiales</taxon>
        <taxon>Nitrobacteraceae</taxon>
        <taxon>Bradyrhizobium</taxon>
    </lineage>
</organism>
<dbReference type="PANTHER" id="PTHR44688:SF16">
    <property type="entry name" value="DNA-BINDING TRANSCRIPTIONAL ACTIVATOR DEVR_DOSR"/>
    <property type="match status" value="1"/>
</dbReference>
<dbReference type="GO" id="GO:0006355">
    <property type="term" value="P:regulation of DNA-templated transcription"/>
    <property type="evidence" value="ECO:0007669"/>
    <property type="project" value="InterPro"/>
</dbReference>
<dbReference type="Pfam" id="PF03472">
    <property type="entry name" value="Autoind_bind"/>
    <property type="match status" value="1"/>
</dbReference>
<dbReference type="InterPro" id="IPR036693">
    <property type="entry name" value="TF_LuxR_autoind-bd_dom_sf"/>
</dbReference>
<dbReference type="Pfam" id="PF00196">
    <property type="entry name" value="GerE"/>
    <property type="match status" value="1"/>
</dbReference>
<evidence type="ECO:0000256" key="2">
    <source>
        <dbReference type="ARBA" id="ARBA00023125"/>
    </source>
</evidence>
<evidence type="ECO:0000313" key="5">
    <source>
        <dbReference type="Proteomes" id="UP000436468"/>
    </source>
</evidence>
<dbReference type="Gene3D" id="1.10.10.10">
    <property type="entry name" value="Winged helix-like DNA-binding domain superfamily/Winged helix DNA-binding domain"/>
    <property type="match status" value="1"/>
</dbReference>
<dbReference type="PANTHER" id="PTHR44688">
    <property type="entry name" value="DNA-BINDING TRANSCRIPTIONAL ACTIVATOR DEVR_DOSR"/>
    <property type="match status" value="1"/>
</dbReference>
<dbReference type="InterPro" id="IPR005143">
    <property type="entry name" value="TF_LuxR_autoind-bd_dom"/>
</dbReference>
<dbReference type="InterPro" id="IPR000792">
    <property type="entry name" value="Tscrpt_reg_LuxR_C"/>
</dbReference>
<dbReference type="GO" id="GO:0003677">
    <property type="term" value="F:DNA binding"/>
    <property type="evidence" value="ECO:0007669"/>
    <property type="project" value="UniProtKB-KW"/>
</dbReference>
<dbReference type="Gene3D" id="3.30.450.80">
    <property type="entry name" value="Transcription factor LuxR-like, autoinducer-binding domain"/>
    <property type="match status" value="1"/>
</dbReference>
<keyword evidence="5" id="KW-1185">Reference proteome</keyword>